<keyword evidence="7" id="KW-0560">Oxidoreductase</keyword>
<feature type="non-terminal residue" evidence="11">
    <location>
        <position position="69"/>
    </location>
</feature>
<dbReference type="Gene3D" id="1.20.950.20">
    <property type="entry name" value="Transmembrane di-heme cytochromes, Chain C"/>
    <property type="match status" value="1"/>
</dbReference>
<accession>W1YAX4</accession>
<proteinExistence type="predicted"/>
<dbReference type="GO" id="GO:0009055">
    <property type="term" value="F:electron transfer activity"/>
    <property type="evidence" value="ECO:0007669"/>
    <property type="project" value="TreeGrafter"/>
</dbReference>
<dbReference type="GO" id="GO:0019645">
    <property type="term" value="P:anaerobic electron transport chain"/>
    <property type="evidence" value="ECO:0007669"/>
    <property type="project" value="TreeGrafter"/>
</dbReference>
<dbReference type="GO" id="GO:0008940">
    <property type="term" value="F:nitrate reductase activity"/>
    <property type="evidence" value="ECO:0007669"/>
    <property type="project" value="TreeGrafter"/>
</dbReference>
<evidence type="ECO:0000256" key="4">
    <source>
        <dbReference type="ARBA" id="ARBA00022692"/>
    </source>
</evidence>
<name>W1YAX4_9ZZZZ</name>
<evidence type="ECO:0000259" key="10">
    <source>
        <dbReference type="Pfam" id="PF02665"/>
    </source>
</evidence>
<dbReference type="InterPro" id="IPR036197">
    <property type="entry name" value="NarG-like_sf"/>
</dbReference>
<keyword evidence="6 9" id="KW-1133">Transmembrane helix</keyword>
<keyword evidence="4 9" id="KW-0812">Transmembrane</keyword>
<dbReference type="InterPro" id="IPR023234">
    <property type="entry name" value="NarG-like_domain"/>
</dbReference>
<keyword evidence="8 9" id="KW-0472">Membrane</keyword>
<evidence type="ECO:0000256" key="8">
    <source>
        <dbReference type="ARBA" id="ARBA00023136"/>
    </source>
</evidence>
<evidence type="ECO:0000256" key="6">
    <source>
        <dbReference type="ARBA" id="ARBA00022989"/>
    </source>
</evidence>
<evidence type="ECO:0000256" key="9">
    <source>
        <dbReference type="SAM" id="Phobius"/>
    </source>
</evidence>
<feature type="non-terminal residue" evidence="11">
    <location>
        <position position="1"/>
    </location>
</feature>
<sequence length="69" mass="7744">WRYRTDQFGWTSRSSQWNESAILRWASPLFHVGILLVGAGHVMGLLLPKSWTEAAGMPEHVSRLAAVIP</sequence>
<keyword evidence="2" id="KW-0813">Transport</keyword>
<comment type="subcellular location">
    <subcellularLocation>
        <location evidence="1">Cell membrane</location>
        <topology evidence="1">Multi-pass membrane protein</topology>
    </subcellularLocation>
</comment>
<comment type="caution">
    <text evidence="11">The sequence shown here is derived from an EMBL/GenBank/DDBJ whole genome shotgun (WGS) entry which is preliminary data.</text>
</comment>
<dbReference type="AlphaFoldDB" id="W1YAX4"/>
<organism evidence="11">
    <name type="scientific">human gut metagenome</name>
    <dbReference type="NCBI Taxonomy" id="408170"/>
    <lineage>
        <taxon>unclassified sequences</taxon>
        <taxon>metagenomes</taxon>
        <taxon>organismal metagenomes</taxon>
    </lineage>
</organism>
<evidence type="ECO:0000256" key="3">
    <source>
        <dbReference type="ARBA" id="ARBA00022475"/>
    </source>
</evidence>
<dbReference type="GO" id="GO:0005886">
    <property type="term" value="C:plasma membrane"/>
    <property type="evidence" value="ECO:0007669"/>
    <property type="project" value="UniProtKB-SubCell"/>
</dbReference>
<keyword evidence="5" id="KW-0249">Electron transport</keyword>
<dbReference type="PANTHER" id="PTHR30598">
    <property type="entry name" value="NITRATE REDUCTASE PRIVATE CHAPERONE, REDOX ENZYME MATURATION PROTEIN REMP FAMILY"/>
    <property type="match status" value="1"/>
</dbReference>
<feature type="domain" description="NarG-like" evidence="10">
    <location>
        <begin position="1"/>
        <end position="68"/>
    </location>
</feature>
<reference evidence="11" key="1">
    <citation type="submission" date="2013-12" db="EMBL/GenBank/DDBJ databases">
        <title>A Varibaculum cambriense genome reconstructed from a premature infant gut community with otherwise low bacterial novelty that shifts toward anaerobic metabolism during the third week of life.</title>
        <authorList>
            <person name="Brown C.T."/>
            <person name="Sharon I."/>
            <person name="Thomas B.C."/>
            <person name="Castelle C.J."/>
            <person name="Morowitz M.J."/>
            <person name="Banfield J.F."/>
        </authorList>
    </citation>
    <scope>NUCLEOTIDE SEQUENCE</scope>
</reference>
<dbReference type="Pfam" id="PF02665">
    <property type="entry name" value="Nitrate_red_gam"/>
    <property type="match status" value="1"/>
</dbReference>
<dbReference type="EMBL" id="AZMM01006402">
    <property type="protein sequence ID" value="ETJ39723.1"/>
    <property type="molecule type" value="Genomic_DNA"/>
</dbReference>
<dbReference type="InterPro" id="IPR051936">
    <property type="entry name" value="Heme-iron_electron_transfer"/>
</dbReference>
<dbReference type="PANTHER" id="PTHR30598:SF3">
    <property type="entry name" value="RESPIRATORY NITRATE REDUCTASE 1 GAMMA CHAIN"/>
    <property type="match status" value="1"/>
</dbReference>
<protein>
    <submittedName>
        <fullName evidence="11">Nitrate reductase</fullName>
    </submittedName>
</protein>
<dbReference type="GO" id="GO:0020037">
    <property type="term" value="F:heme binding"/>
    <property type="evidence" value="ECO:0007669"/>
    <property type="project" value="TreeGrafter"/>
</dbReference>
<evidence type="ECO:0000313" key="11">
    <source>
        <dbReference type="EMBL" id="ETJ39723.1"/>
    </source>
</evidence>
<evidence type="ECO:0000256" key="1">
    <source>
        <dbReference type="ARBA" id="ARBA00004651"/>
    </source>
</evidence>
<evidence type="ECO:0000256" key="2">
    <source>
        <dbReference type="ARBA" id="ARBA00022448"/>
    </source>
</evidence>
<dbReference type="SUPFAM" id="SSF103501">
    <property type="entry name" value="Respiratory nitrate reductase 1 gamma chain"/>
    <property type="match status" value="1"/>
</dbReference>
<keyword evidence="3" id="KW-1003">Cell membrane</keyword>
<evidence type="ECO:0000256" key="7">
    <source>
        <dbReference type="ARBA" id="ARBA00023002"/>
    </source>
</evidence>
<gene>
    <name evidence="11" type="ORF">Q604_UNBC06402G0001</name>
</gene>
<evidence type="ECO:0000256" key="5">
    <source>
        <dbReference type="ARBA" id="ARBA00022982"/>
    </source>
</evidence>
<feature type="transmembrane region" description="Helical" evidence="9">
    <location>
        <begin position="25"/>
        <end position="47"/>
    </location>
</feature>